<reference evidence="1 2" key="1">
    <citation type="submission" date="2017-08" db="EMBL/GenBank/DDBJ databases">
        <authorList>
            <person name="Park S.-J."/>
            <person name="Kim H."/>
        </authorList>
    </citation>
    <scope>NUCLEOTIDE SEQUENCE [LARGE SCALE GENOMIC DNA]</scope>
    <source>
        <strain evidence="2">ye3</strain>
    </source>
</reference>
<organism evidence="1 2">
    <name type="scientific">Pollutimonas thiosulfatoxidans</name>
    <dbReference type="NCBI Taxonomy" id="2028345"/>
    <lineage>
        <taxon>Bacteria</taxon>
        <taxon>Pseudomonadati</taxon>
        <taxon>Pseudomonadota</taxon>
        <taxon>Betaproteobacteria</taxon>
        <taxon>Burkholderiales</taxon>
        <taxon>Alcaligenaceae</taxon>
        <taxon>Pollutimonas</taxon>
    </lineage>
</organism>
<dbReference type="RefSeq" id="WP_128356359.1">
    <property type="nucleotide sequence ID" value="NZ_CP022987.1"/>
</dbReference>
<dbReference type="InterPro" id="IPR023393">
    <property type="entry name" value="START-like_dom_sf"/>
</dbReference>
<dbReference type="Gene3D" id="3.30.530.20">
    <property type="match status" value="1"/>
</dbReference>
<dbReference type="OrthoDB" id="1364128at2"/>
<dbReference type="InterPro" id="IPR019587">
    <property type="entry name" value="Polyketide_cyclase/dehydratase"/>
</dbReference>
<evidence type="ECO:0000313" key="2">
    <source>
        <dbReference type="Proteomes" id="UP000283474"/>
    </source>
</evidence>
<name>A0A410GGB3_9BURK</name>
<accession>A0A410GGB3</accession>
<dbReference type="Proteomes" id="UP000283474">
    <property type="component" value="Chromosome"/>
</dbReference>
<dbReference type="CDD" id="cd07821">
    <property type="entry name" value="PYR_PYL_RCAR_like"/>
    <property type="match status" value="1"/>
</dbReference>
<dbReference type="Pfam" id="PF10604">
    <property type="entry name" value="Polyketide_cyc2"/>
    <property type="match status" value="1"/>
</dbReference>
<sequence>MARVYVSAVMHATLEQAWEMLRDFGDLGNYHPFFEKSYIEDGLAPDQVGCVRHFTVRDGGGTLRERLLELSDLDHRCTYEILHIDADWRNYVAQMHLLPITETGQCFGEWWATFDVPADQEAEAIKRVEDTFRIFFQCVNERFGKEK</sequence>
<dbReference type="SUPFAM" id="SSF55961">
    <property type="entry name" value="Bet v1-like"/>
    <property type="match status" value="1"/>
</dbReference>
<protein>
    <recommendedName>
        <fullName evidence="3">MxaD family protein</fullName>
    </recommendedName>
</protein>
<dbReference type="EMBL" id="CP022987">
    <property type="protein sequence ID" value="QAA95362.1"/>
    <property type="molecule type" value="Genomic_DNA"/>
</dbReference>
<dbReference type="PANTHER" id="PTHR39332:SF7">
    <property type="entry name" value="SRPBCC FAMILY PROTEIN"/>
    <property type="match status" value="1"/>
</dbReference>
<keyword evidence="2" id="KW-1185">Reference proteome</keyword>
<dbReference type="KEGG" id="pus:CKA81_16945"/>
<dbReference type="PANTHER" id="PTHR39332">
    <property type="entry name" value="BLL4707 PROTEIN"/>
    <property type="match status" value="1"/>
</dbReference>
<evidence type="ECO:0000313" key="1">
    <source>
        <dbReference type="EMBL" id="QAA95362.1"/>
    </source>
</evidence>
<proteinExistence type="predicted"/>
<dbReference type="AlphaFoldDB" id="A0A410GGB3"/>
<gene>
    <name evidence="1" type="ORF">CKA81_16945</name>
</gene>
<evidence type="ECO:0008006" key="3">
    <source>
        <dbReference type="Google" id="ProtNLM"/>
    </source>
</evidence>